<organism evidence="1 2">
    <name type="scientific">Tsukamurella sputi</name>
    <dbReference type="NCBI Taxonomy" id="2591848"/>
    <lineage>
        <taxon>Bacteria</taxon>
        <taxon>Bacillati</taxon>
        <taxon>Actinomycetota</taxon>
        <taxon>Actinomycetes</taxon>
        <taxon>Mycobacteriales</taxon>
        <taxon>Tsukamurellaceae</taxon>
        <taxon>Tsukamurella</taxon>
    </lineage>
</organism>
<dbReference type="Proteomes" id="UP000319792">
    <property type="component" value="Unassembled WGS sequence"/>
</dbReference>
<evidence type="ECO:0000313" key="1">
    <source>
        <dbReference type="EMBL" id="TWS25359.1"/>
    </source>
</evidence>
<dbReference type="AlphaFoldDB" id="A0A5C5RQK2"/>
<reference evidence="1 2" key="2">
    <citation type="submission" date="2019-08" db="EMBL/GenBank/DDBJ databases">
        <title>Tsukamurella conjunctivitidis sp. nov., Tsukamurella assacharolytica sp. nov. and Tsukamurella sputae sp. nov. isolated from patients with conjunctivitis, bacteraemia (lymphoma) and respiratory infection (sputum) in Hong Kong.</title>
        <authorList>
            <person name="Fok K.M.N."/>
            <person name="Fong J.Y.H."/>
        </authorList>
    </citation>
    <scope>NUCLEOTIDE SEQUENCE [LARGE SCALE GENOMIC DNA]</scope>
    <source>
        <strain evidence="1 2">HKU70</strain>
    </source>
</reference>
<protein>
    <recommendedName>
        <fullName evidence="3">tRNA nuclease CdiA C-terminal domain-containing protein</fullName>
    </recommendedName>
</protein>
<evidence type="ECO:0000313" key="2">
    <source>
        <dbReference type="Proteomes" id="UP000319792"/>
    </source>
</evidence>
<reference evidence="1 2" key="1">
    <citation type="submission" date="2019-06" db="EMBL/GenBank/DDBJ databases">
        <authorList>
            <person name="Teng J.L.L."/>
            <person name="Lee H.H."/>
            <person name="Lau S.K.P."/>
            <person name="Woo P.C.Y."/>
        </authorList>
    </citation>
    <scope>NUCLEOTIDE SEQUENCE [LARGE SCALE GENOMIC DNA]</scope>
    <source>
        <strain evidence="1 2">HKU70</strain>
    </source>
</reference>
<proteinExistence type="predicted"/>
<dbReference type="Pfam" id="PF25310">
    <property type="entry name" value="VG15"/>
    <property type="match status" value="1"/>
</dbReference>
<comment type="caution">
    <text evidence="1">The sequence shown here is derived from an EMBL/GenBank/DDBJ whole genome shotgun (WGS) entry which is preliminary data.</text>
</comment>
<evidence type="ECO:0008006" key="3">
    <source>
        <dbReference type="Google" id="ProtNLM"/>
    </source>
</evidence>
<sequence length="401" mass="44900">MTEPVPPAASAAVLDAVGLQRAQAAITKAIVDAMLRALNKFGVPATAGERAQFAQRVLPEMMRAREQSYTAAVAHMRYTALHAGQVMPEPAEIRRYGMWAIESAIEQANVPDPTAMDQVTRAAAKRPDPRRQIAANLARHALAAGRDAIVATAEQQGEEVGWARVLTGAENCAFCMMLVSRGPVYRSQRSAGFRAHTHCDCSCTLVFHGKRWHGQDDYERLEDLWAEVTRGESGKGKFDAWRRHIDGLNRAEADDEPTEDWRARQDALPIDFHGDRLEPHEIQFVERFLAAGERFEWIPRDKNRRSTNDFVWTSNGGIPTELKSTKARYESIHGTIVKAASRAARHGVVKDNFVIDLGDQELTRELRSDMERFNVGRQKYRLSGLWVMSRGEITQIALAET</sequence>
<keyword evidence="2" id="KW-1185">Reference proteome</keyword>
<dbReference type="OrthoDB" id="3194844at2"/>
<name>A0A5C5RQK2_9ACTN</name>
<dbReference type="EMBL" id="VIGV01000002">
    <property type="protein sequence ID" value="TWS25359.1"/>
    <property type="molecule type" value="Genomic_DNA"/>
</dbReference>
<accession>A0A5C5RQK2</accession>
<dbReference type="InterPro" id="IPR057369">
    <property type="entry name" value="VG15"/>
</dbReference>
<gene>
    <name evidence="1" type="ORF">FK268_09210</name>
</gene>
<dbReference type="RefSeq" id="WP_146433280.1">
    <property type="nucleotide sequence ID" value="NZ_VIGV01000002.1"/>
</dbReference>